<evidence type="ECO:0000256" key="2">
    <source>
        <dbReference type="ARBA" id="ARBA00010410"/>
    </source>
</evidence>
<dbReference type="GO" id="GO:0005634">
    <property type="term" value="C:nucleus"/>
    <property type="evidence" value="ECO:0007669"/>
    <property type="project" value="UniProtKB-SubCell"/>
</dbReference>
<dbReference type="InterPro" id="IPR022042">
    <property type="entry name" value="snRNA-activating_su3"/>
</dbReference>
<dbReference type="GO" id="GO:0042796">
    <property type="term" value="P:snRNA transcription by RNA polymerase III"/>
    <property type="evidence" value="ECO:0007669"/>
    <property type="project" value="TreeGrafter"/>
</dbReference>
<sequence length="484" mass="56355">MKVNPKLLKTSFTELFDDQKKVEKDKHINEKKRKYEHLKLESRYNTNTLSEIFQDPELLARISEDSYTIMKTKGIRPSRVRNPLDIIISRKPQAKDVTTARVIEEDVATIYNTLEKNLDNEQEYINPLAPKLRKYIAQEENSETASTPSQLQTPVPPFPDPIEFSLDALANLTEKINAKDELTKMLDETSKLISNSPLKTVRSNHLYTLLPRQADINAYIYVKEDYNPSRNSECESIHNDTLATITIFNPQNPHAKFQEIEILGCQTLSNLRDAIYCQSDFTLNRDRKNQDPCEKIINTTKIKLSPSFIYMDHVFYIDTRNNDDIPTDYYDKWIDAWLTKKQVNRDVFKYEKKNMQTLTLEDISFELHKPFVFIHQGNCEHMMLVDDIRLISNNEFESKNEFPRTTRNLRYDRFKCSMCSVYPATKITHEDIVSGFSPCYFCDICFESFHHGDSNVKVIEYSGAPGRETKSAKSSKSHKHDGHI</sequence>
<organism evidence="7 8">
    <name type="scientific">Mucor plumbeus</name>
    <dbReference type="NCBI Taxonomy" id="97098"/>
    <lineage>
        <taxon>Eukaryota</taxon>
        <taxon>Fungi</taxon>
        <taxon>Fungi incertae sedis</taxon>
        <taxon>Mucoromycota</taxon>
        <taxon>Mucoromycotina</taxon>
        <taxon>Mucoromycetes</taxon>
        <taxon>Mucorales</taxon>
        <taxon>Mucorineae</taxon>
        <taxon>Mucoraceae</taxon>
        <taxon>Mucor</taxon>
    </lineage>
</organism>
<evidence type="ECO:0000256" key="5">
    <source>
        <dbReference type="ARBA" id="ARBA00023163"/>
    </source>
</evidence>
<protein>
    <recommendedName>
        <fullName evidence="9">snRNA-activating protein complex subunit 3</fullName>
    </recommendedName>
</protein>
<comment type="similarity">
    <text evidence="2">Belongs to the SNAPC3/SRD2 family.</text>
</comment>
<accession>A0A8H7UNL4</accession>
<evidence type="ECO:0000256" key="4">
    <source>
        <dbReference type="ARBA" id="ARBA00023125"/>
    </source>
</evidence>
<reference evidence="7" key="1">
    <citation type="submission" date="2020-12" db="EMBL/GenBank/DDBJ databases">
        <title>Metabolic potential, ecology and presence of endohyphal bacteria is reflected in genomic diversity of Mucoromycotina.</title>
        <authorList>
            <person name="Muszewska A."/>
            <person name="Okrasinska A."/>
            <person name="Steczkiewicz K."/>
            <person name="Drgas O."/>
            <person name="Orlowska M."/>
            <person name="Perlinska-Lenart U."/>
            <person name="Aleksandrzak-Piekarczyk T."/>
            <person name="Szatraj K."/>
            <person name="Zielenkiewicz U."/>
            <person name="Pilsyk S."/>
            <person name="Malc E."/>
            <person name="Mieczkowski P."/>
            <person name="Kruszewska J.S."/>
            <person name="Biernat P."/>
            <person name="Pawlowska J."/>
        </authorList>
    </citation>
    <scope>NUCLEOTIDE SEQUENCE</scope>
    <source>
        <strain evidence="7">CBS 226.32</strain>
    </source>
</reference>
<evidence type="ECO:0000256" key="6">
    <source>
        <dbReference type="ARBA" id="ARBA00023242"/>
    </source>
</evidence>
<keyword evidence="4" id="KW-0238">DNA-binding</keyword>
<name>A0A8H7UNL4_9FUNG</name>
<evidence type="ECO:0008006" key="9">
    <source>
        <dbReference type="Google" id="ProtNLM"/>
    </source>
</evidence>
<evidence type="ECO:0000313" key="7">
    <source>
        <dbReference type="EMBL" id="KAG2189800.1"/>
    </source>
</evidence>
<dbReference type="EMBL" id="JAEPRC010001178">
    <property type="protein sequence ID" value="KAG2189800.1"/>
    <property type="molecule type" value="Genomic_DNA"/>
</dbReference>
<keyword evidence="8" id="KW-1185">Reference proteome</keyword>
<dbReference type="GO" id="GO:0042795">
    <property type="term" value="P:snRNA transcription by RNA polymerase II"/>
    <property type="evidence" value="ECO:0007669"/>
    <property type="project" value="TreeGrafter"/>
</dbReference>
<dbReference type="GO" id="GO:0001046">
    <property type="term" value="F:core promoter sequence-specific DNA binding"/>
    <property type="evidence" value="ECO:0007669"/>
    <property type="project" value="TreeGrafter"/>
</dbReference>
<dbReference type="GO" id="GO:0019185">
    <property type="term" value="C:snRNA-activating protein complex"/>
    <property type="evidence" value="ECO:0007669"/>
    <property type="project" value="TreeGrafter"/>
</dbReference>
<comment type="subcellular location">
    <subcellularLocation>
        <location evidence="1">Nucleus</location>
    </subcellularLocation>
</comment>
<gene>
    <name evidence="7" type="ORF">INT46_010650</name>
</gene>
<keyword evidence="6" id="KW-0539">Nucleus</keyword>
<proteinExistence type="inferred from homology"/>
<dbReference type="Pfam" id="PF12251">
    <property type="entry name" value="SNAPC3"/>
    <property type="match status" value="1"/>
</dbReference>
<dbReference type="OrthoDB" id="3437960at2759"/>
<dbReference type="GO" id="GO:0001006">
    <property type="term" value="F:RNA polymerase III type 3 promoter sequence-specific DNA binding"/>
    <property type="evidence" value="ECO:0007669"/>
    <property type="project" value="TreeGrafter"/>
</dbReference>
<evidence type="ECO:0000256" key="1">
    <source>
        <dbReference type="ARBA" id="ARBA00004123"/>
    </source>
</evidence>
<dbReference type="PANTHER" id="PTHR13421">
    <property type="entry name" value="SNRNA-ACTIVATING PROTEIN COMPLEX SUBUNIT 3"/>
    <property type="match status" value="1"/>
</dbReference>
<dbReference type="GO" id="GO:0000978">
    <property type="term" value="F:RNA polymerase II cis-regulatory region sequence-specific DNA binding"/>
    <property type="evidence" value="ECO:0007669"/>
    <property type="project" value="TreeGrafter"/>
</dbReference>
<evidence type="ECO:0000256" key="3">
    <source>
        <dbReference type="ARBA" id="ARBA00023015"/>
    </source>
</evidence>
<dbReference type="GO" id="GO:0003681">
    <property type="term" value="F:bent DNA binding"/>
    <property type="evidence" value="ECO:0007669"/>
    <property type="project" value="TreeGrafter"/>
</dbReference>
<keyword evidence="3" id="KW-0805">Transcription regulation</keyword>
<dbReference type="AlphaFoldDB" id="A0A8H7UNL4"/>
<comment type="caution">
    <text evidence="7">The sequence shown here is derived from an EMBL/GenBank/DDBJ whole genome shotgun (WGS) entry which is preliminary data.</text>
</comment>
<dbReference type="PANTHER" id="PTHR13421:SF16">
    <property type="entry name" value="SNRNA-ACTIVATING PROTEIN COMPLEX SUBUNIT 3"/>
    <property type="match status" value="1"/>
</dbReference>
<evidence type="ECO:0000313" key="8">
    <source>
        <dbReference type="Proteomes" id="UP000650833"/>
    </source>
</evidence>
<keyword evidence="5" id="KW-0804">Transcription</keyword>
<dbReference type="Proteomes" id="UP000650833">
    <property type="component" value="Unassembled WGS sequence"/>
</dbReference>